<keyword evidence="1" id="KW-1185">Reference proteome</keyword>
<organism evidence="1 2">
    <name type="scientific">Ascaris lumbricoides</name>
    <name type="common">Giant roundworm</name>
    <dbReference type="NCBI Taxonomy" id="6252"/>
    <lineage>
        <taxon>Eukaryota</taxon>
        <taxon>Metazoa</taxon>
        <taxon>Ecdysozoa</taxon>
        <taxon>Nematoda</taxon>
        <taxon>Chromadorea</taxon>
        <taxon>Rhabditida</taxon>
        <taxon>Spirurina</taxon>
        <taxon>Ascaridomorpha</taxon>
        <taxon>Ascaridoidea</taxon>
        <taxon>Ascarididae</taxon>
        <taxon>Ascaris</taxon>
    </lineage>
</organism>
<evidence type="ECO:0000313" key="1">
    <source>
        <dbReference type="Proteomes" id="UP000036681"/>
    </source>
</evidence>
<proteinExistence type="predicted"/>
<evidence type="ECO:0000313" key="2">
    <source>
        <dbReference type="WBParaSite" id="ALUE_0002113301-mRNA-1"/>
    </source>
</evidence>
<accession>A0A0M3IQV5</accession>
<dbReference type="Proteomes" id="UP000036681">
    <property type="component" value="Unplaced"/>
</dbReference>
<dbReference type="WBParaSite" id="ALUE_0002113301-mRNA-1">
    <property type="protein sequence ID" value="ALUE_0002113301-mRNA-1"/>
    <property type="gene ID" value="ALUE_0002113301"/>
</dbReference>
<name>A0A0M3IQV5_ASCLU</name>
<sequence>TRCCTCSIRSNALTKSIPNHAVKFKDNTNITQDLSRKLLKNDKYSS</sequence>
<protein>
    <submittedName>
        <fullName evidence="2">Ovule protein</fullName>
    </submittedName>
</protein>
<reference evidence="2" key="1">
    <citation type="submission" date="2017-02" db="UniProtKB">
        <authorList>
            <consortium name="WormBaseParasite"/>
        </authorList>
    </citation>
    <scope>IDENTIFICATION</scope>
</reference>
<dbReference type="AlphaFoldDB" id="A0A0M3IQV5"/>